<comment type="cofactor">
    <cofactor evidence="4">
        <name>FAD</name>
        <dbReference type="ChEBI" id="CHEBI:57692"/>
    </cofactor>
</comment>
<keyword evidence="3 4" id="KW-0560">Oxidoreductase</keyword>
<accession>A0A8J6AT22</accession>
<dbReference type="InterPro" id="IPR050097">
    <property type="entry name" value="Ferredoxin-NADP_redctase_2"/>
</dbReference>
<evidence type="ECO:0000256" key="2">
    <source>
        <dbReference type="ARBA" id="ARBA00022630"/>
    </source>
</evidence>
<proteinExistence type="inferred from homology"/>
<evidence type="ECO:0000256" key="1">
    <source>
        <dbReference type="ARBA" id="ARBA00009333"/>
    </source>
</evidence>
<evidence type="ECO:0000256" key="4">
    <source>
        <dbReference type="RuleBase" id="RU003880"/>
    </source>
</evidence>
<dbReference type="PANTHER" id="PTHR48105">
    <property type="entry name" value="THIOREDOXIN REDUCTASE 1-RELATED-RELATED"/>
    <property type="match status" value="1"/>
</dbReference>
<dbReference type="Proteomes" id="UP000717585">
    <property type="component" value="Unassembled WGS sequence"/>
</dbReference>
<dbReference type="GO" id="GO:0019430">
    <property type="term" value="P:removal of superoxide radicals"/>
    <property type="evidence" value="ECO:0007669"/>
    <property type="project" value="UniProtKB-UniRule"/>
</dbReference>
<evidence type="ECO:0000313" key="7">
    <source>
        <dbReference type="Proteomes" id="UP000717585"/>
    </source>
</evidence>
<gene>
    <name evidence="6" type="ORF">J8273_4659</name>
</gene>
<comment type="similarity">
    <text evidence="1 4">Belongs to the class-II pyridine nucleotide-disulfide oxidoreductase family.</text>
</comment>
<keyword evidence="7" id="KW-1185">Reference proteome</keyword>
<comment type="catalytic activity">
    <reaction evidence="4">
        <text>[thioredoxin]-dithiol + NADP(+) = [thioredoxin]-disulfide + NADPH + H(+)</text>
        <dbReference type="Rhea" id="RHEA:20345"/>
        <dbReference type="Rhea" id="RHEA-COMP:10698"/>
        <dbReference type="Rhea" id="RHEA-COMP:10700"/>
        <dbReference type="ChEBI" id="CHEBI:15378"/>
        <dbReference type="ChEBI" id="CHEBI:29950"/>
        <dbReference type="ChEBI" id="CHEBI:50058"/>
        <dbReference type="ChEBI" id="CHEBI:57783"/>
        <dbReference type="ChEBI" id="CHEBI:58349"/>
        <dbReference type="EC" id="1.8.1.9"/>
    </reaction>
</comment>
<dbReference type="PRINTS" id="PR00469">
    <property type="entry name" value="PNDRDTASEII"/>
</dbReference>
<dbReference type="Pfam" id="PF07992">
    <property type="entry name" value="Pyr_redox_2"/>
    <property type="match status" value="1"/>
</dbReference>
<name>A0A8J6AT22_9EUKA</name>
<feature type="domain" description="FAD/NAD(P)-binding" evidence="5">
    <location>
        <begin position="6"/>
        <end position="301"/>
    </location>
</feature>
<dbReference type="AlphaFoldDB" id="A0A8J6AT22"/>
<dbReference type="NCBIfam" id="TIGR01292">
    <property type="entry name" value="TRX_reduct"/>
    <property type="match status" value="1"/>
</dbReference>
<organism evidence="6 7">
    <name type="scientific">Carpediemonas membranifera</name>
    <dbReference type="NCBI Taxonomy" id="201153"/>
    <lineage>
        <taxon>Eukaryota</taxon>
        <taxon>Metamonada</taxon>
        <taxon>Carpediemonas-like organisms</taxon>
        <taxon>Carpediemonas</taxon>
    </lineage>
</organism>
<evidence type="ECO:0000259" key="5">
    <source>
        <dbReference type="Pfam" id="PF07992"/>
    </source>
</evidence>
<dbReference type="OrthoDB" id="371245at2759"/>
<keyword evidence="4" id="KW-0274">FAD</keyword>
<dbReference type="EC" id="1.8.1.9" evidence="4"/>
<dbReference type="GO" id="GO:0004791">
    <property type="term" value="F:thioredoxin-disulfide reductase (NADPH) activity"/>
    <property type="evidence" value="ECO:0007669"/>
    <property type="project" value="UniProtKB-UniRule"/>
</dbReference>
<dbReference type="InterPro" id="IPR005982">
    <property type="entry name" value="Thioredox_Rdtase"/>
</dbReference>
<dbReference type="GO" id="GO:0005737">
    <property type="term" value="C:cytoplasm"/>
    <property type="evidence" value="ECO:0007669"/>
    <property type="project" value="InterPro"/>
</dbReference>
<protein>
    <recommendedName>
        <fullName evidence="4">Thioredoxin reductase</fullName>
        <ecNumber evidence="4">1.8.1.9</ecNumber>
    </recommendedName>
</protein>
<dbReference type="Gene3D" id="3.50.50.60">
    <property type="entry name" value="FAD/NAD(P)-binding domain"/>
    <property type="match status" value="2"/>
</dbReference>
<evidence type="ECO:0000256" key="3">
    <source>
        <dbReference type="ARBA" id="ARBA00023002"/>
    </source>
</evidence>
<comment type="subunit">
    <text evidence="4">Homodimer.</text>
</comment>
<dbReference type="EMBL" id="JAHDYR010000020">
    <property type="protein sequence ID" value="KAG9393796.1"/>
    <property type="molecule type" value="Genomic_DNA"/>
</dbReference>
<comment type="caution">
    <text evidence="6">The sequence shown here is derived from an EMBL/GenBank/DDBJ whole genome shotgun (WGS) entry which is preliminary data.</text>
</comment>
<keyword evidence="2 4" id="KW-0285">Flavoprotein</keyword>
<evidence type="ECO:0000313" key="6">
    <source>
        <dbReference type="EMBL" id="KAG9393796.1"/>
    </source>
</evidence>
<sequence>MSQTKDAIIVGSGPAGYTAALYLARANMKPLVITGQAFGGLIATTDQIENFPSTIDAEGNVGIGGWELMEKMQQQAEHFGAETLWETVTELKLTNVPGGEHIVMVGDQEYRSKVVILSTGCSHRHIGIEAETRLNNKGVSYCATCDAALCRDKRVVVVGGGDSAITEALFLTKFASHVIIVHRRDQLRASKIMDARARANPKISFEWNAVVSDIKGDDHVVGVELTSTVDGSKKEVECDNIFVAIGHVPNVDLVKDQVALDAHGFVLVEGVTTKTSLPGVFAAGDVTDSQYRQAITAAGMGCKAALDAGAYLQEFE</sequence>
<reference evidence="6" key="1">
    <citation type="submission" date="2021-05" db="EMBL/GenBank/DDBJ databases">
        <title>A free-living protist that lacks canonical eukaryotic 1 DNA replication and segregation systems.</title>
        <authorList>
            <person name="Salas-Leiva D.E."/>
            <person name="Tromer E.C."/>
            <person name="Curtis B.A."/>
            <person name="Jerlstrom-Hultqvist J."/>
            <person name="Kolisko M."/>
            <person name="Yi Z."/>
            <person name="Salas-Leiva J.S."/>
            <person name="Gallot-Lavallee L."/>
            <person name="Kops G.J.P.L."/>
            <person name="Archibald J.M."/>
            <person name="Simpson A.G.B."/>
            <person name="Roger A.J."/>
        </authorList>
    </citation>
    <scope>NUCLEOTIDE SEQUENCE</scope>
    <source>
        <strain evidence="6">BICM</strain>
    </source>
</reference>
<dbReference type="PRINTS" id="PR00368">
    <property type="entry name" value="FADPNR"/>
</dbReference>
<dbReference type="InterPro" id="IPR036188">
    <property type="entry name" value="FAD/NAD-bd_sf"/>
</dbReference>
<dbReference type="InterPro" id="IPR023753">
    <property type="entry name" value="FAD/NAD-binding_dom"/>
</dbReference>
<dbReference type="SUPFAM" id="SSF51905">
    <property type="entry name" value="FAD/NAD(P)-binding domain"/>
    <property type="match status" value="1"/>
</dbReference>
<keyword evidence="4" id="KW-0676">Redox-active center</keyword>